<protein>
    <submittedName>
        <fullName evidence="3">Zinc finger, PHD-type</fullName>
    </submittedName>
</protein>
<dbReference type="OrthoDB" id="1884766at2759"/>
<keyword evidence="4" id="KW-1185">Reference proteome</keyword>
<gene>
    <name evidence="3" type="ORF">CTI12_AA046640</name>
</gene>
<dbReference type="InterPro" id="IPR004146">
    <property type="entry name" value="DC1"/>
</dbReference>
<accession>A0A2U1QC00</accession>
<proteinExistence type="predicted"/>
<name>A0A2U1QC00_ARTAN</name>
<dbReference type="Pfam" id="PF03107">
    <property type="entry name" value="C1_2"/>
    <property type="match status" value="1"/>
</dbReference>
<dbReference type="PANTHER" id="PTHR32410:SF161">
    <property type="entry name" value="DC1, ZINC FINGER, RING_FYVE_PHD-TYPE-RELATED"/>
    <property type="match status" value="1"/>
</dbReference>
<dbReference type="InterPro" id="IPR053192">
    <property type="entry name" value="Vacuole_Formation_Reg"/>
</dbReference>
<dbReference type="EMBL" id="PKPP01000236">
    <property type="protein sequence ID" value="PWA95507.1"/>
    <property type="molecule type" value="Genomic_DNA"/>
</dbReference>
<dbReference type="PANTHER" id="PTHR32410">
    <property type="entry name" value="CYSTEINE/HISTIDINE-RICH C1 DOMAIN FAMILY PROTEIN"/>
    <property type="match status" value="1"/>
</dbReference>
<feature type="domain" description="DC1" evidence="2">
    <location>
        <begin position="152"/>
        <end position="206"/>
    </location>
</feature>
<evidence type="ECO:0000313" key="3">
    <source>
        <dbReference type="EMBL" id="PWA95507.1"/>
    </source>
</evidence>
<reference evidence="3 4" key="1">
    <citation type="journal article" date="2018" name="Mol. Plant">
        <title>The genome of Artemisia annua provides insight into the evolution of Asteraceae family and artemisinin biosynthesis.</title>
        <authorList>
            <person name="Shen Q."/>
            <person name="Zhang L."/>
            <person name="Liao Z."/>
            <person name="Wang S."/>
            <person name="Yan T."/>
            <person name="Shi P."/>
            <person name="Liu M."/>
            <person name="Fu X."/>
            <person name="Pan Q."/>
            <person name="Wang Y."/>
            <person name="Lv Z."/>
            <person name="Lu X."/>
            <person name="Zhang F."/>
            <person name="Jiang W."/>
            <person name="Ma Y."/>
            <person name="Chen M."/>
            <person name="Hao X."/>
            <person name="Li L."/>
            <person name="Tang Y."/>
            <person name="Lv G."/>
            <person name="Zhou Y."/>
            <person name="Sun X."/>
            <person name="Brodelius P.E."/>
            <person name="Rose J.K.C."/>
            <person name="Tang K."/>
        </authorList>
    </citation>
    <scope>NUCLEOTIDE SEQUENCE [LARGE SCALE GENOMIC DNA]</scope>
    <source>
        <strain evidence="4">cv. Huhao1</strain>
        <tissue evidence="3">Leaf</tissue>
    </source>
</reference>
<evidence type="ECO:0000259" key="2">
    <source>
        <dbReference type="Pfam" id="PF03107"/>
    </source>
</evidence>
<organism evidence="3 4">
    <name type="scientific">Artemisia annua</name>
    <name type="common">Sweet wormwood</name>
    <dbReference type="NCBI Taxonomy" id="35608"/>
    <lineage>
        <taxon>Eukaryota</taxon>
        <taxon>Viridiplantae</taxon>
        <taxon>Streptophyta</taxon>
        <taxon>Embryophyta</taxon>
        <taxon>Tracheophyta</taxon>
        <taxon>Spermatophyta</taxon>
        <taxon>Magnoliopsida</taxon>
        <taxon>eudicotyledons</taxon>
        <taxon>Gunneridae</taxon>
        <taxon>Pentapetalae</taxon>
        <taxon>asterids</taxon>
        <taxon>campanulids</taxon>
        <taxon>Asterales</taxon>
        <taxon>Asteraceae</taxon>
        <taxon>Asteroideae</taxon>
        <taxon>Anthemideae</taxon>
        <taxon>Artemisiinae</taxon>
        <taxon>Artemisia</taxon>
    </lineage>
</organism>
<dbReference type="InterPro" id="IPR046349">
    <property type="entry name" value="C1-like_sf"/>
</dbReference>
<dbReference type="SUPFAM" id="SSF57889">
    <property type="entry name" value="Cysteine-rich domain"/>
    <property type="match status" value="2"/>
</dbReference>
<evidence type="ECO:0000256" key="1">
    <source>
        <dbReference type="ARBA" id="ARBA00022737"/>
    </source>
</evidence>
<sequence>MSFDVHVTGATKTSLCIIELPQRLTHISHQHPLILEKGSAIIFDRFKECYNCQSQIKNNEACYTCEEDASWCYVIDVKCAVDLEKKSIHHPSHPHLLVCVLSKPILCHCSACGKEHKGTFYLCTTSSNFSLHSDCAFLPKKLLIQEATNDAFYHPHPLTISYSFPYTDQKAKYYPSCRVCNLSFQEVHNNWIYKCEKCWYYVHLDCGTSRREPFMSIMTSEGTGKTIKNFKDADYPDLINLPLPDQTCSILKHLFF</sequence>
<dbReference type="Proteomes" id="UP000245207">
    <property type="component" value="Unassembled WGS sequence"/>
</dbReference>
<dbReference type="STRING" id="35608.A0A2U1QC00"/>
<comment type="caution">
    <text evidence="3">The sequence shown here is derived from an EMBL/GenBank/DDBJ whole genome shotgun (WGS) entry which is preliminary data.</text>
</comment>
<dbReference type="AlphaFoldDB" id="A0A2U1QC00"/>
<keyword evidence="1" id="KW-0677">Repeat</keyword>
<evidence type="ECO:0000313" key="4">
    <source>
        <dbReference type="Proteomes" id="UP000245207"/>
    </source>
</evidence>